<reference evidence="2 3" key="1">
    <citation type="submission" date="2020-03" db="EMBL/GenBank/DDBJ databases">
        <title>Sequencing the genomes of 1000 actinobacteria strains.</title>
        <authorList>
            <person name="Klenk H.-P."/>
        </authorList>
    </citation>
    <scope>NUCLEOTIDE SEQUENCE [LARGE SCALE GENOMIC DNA]</scope>
    <source>
        <strain evidence="2 3">DSM 45668</strain>
    </source>
</reference>
<name>A0ABX0SN74_9PSEU</name>
<dbReference type="RefSeq" id="WP_167110403.1">
    <property type="nucleotide sequence ID" value="NZ_JAANOU010000001.1"/>
</dbReference>
<evidence type="ECO:0000256" key="1">
    <source>
        <dbReference type="SAM" id="MobiDB-lite"/>
    </source>
</evidence>
<dbReference type="Proteomes" id="UP000754495">
    <property type="component" value="Unassembled WGS sequence"/>
</dbReference>
<organism evidence="2 3">
    <name type="scientific">Amycolatopsis viridis</name>
    <dbReference type="NCBI Taxonomy" id="185678"/>
    <lineage>
        <taxon>Bacteria</taxon>
        <taxon>Bacillati</taxon>
        <taxon>Actinomycetota</taxon>
        <taxon>Actinomycetes</taxon>
        <taxon>Pseudonocardiales</taxon>
        <taxon>Pseudonocardiaceae</taxon>
        <taxon>Amycolatopsis</taxon>
    </lineage>
</organism>
<dbReference type="EMBL" id="JAANOU010000001">
    <property type="protein sequence ID" value="NIH78060.1"/>
    <property type="molecule type" value="Genomic_DNA"/>
</dbReference>
<accession>A0ABX0SN74</accession>
<gene>
    <name evidence="2" type="ORF">FHX46_000590</name>
</gene>
<evidence type="ECO:0000313" key="3">
    <source>
        <dbReference type="Proteomes" id="UP000754495"/>
    </source>
</evidence>
<evidence type="ECO:0000313" key="2">
    <source>
        <dbReference type="EMBL" id="NIH78060.1"/>
    </source>
</evidence>
<proteinExistence type="predicted"/>
<comment type="caution">
    <text evidence="2">The sequence shown here is derived from an EMBL/GenBank/DDBJ whole genome shotgun (WGS) entry which is preliminary data.</text>
</comment>
<sequence length="66" mass="7302">MWTIHIGAFFVPRAGESSSSGEFDQPGGDPATERDLHAANFDQPGDAVLVRVHRMRLPRRKIELGT</sequence>
<keyword evidence="3" id="KW-1185">Reference proteome</keyword>
<feature type="region of interest" description="Disordered" evidence="1">
    <location>
        <begin position="14"/>
        <end position="36"/>
    </location>
</feature>
<protein>
    <submittedName>
        <fullName evidence="2">Uncharacterized protein</fullName>
    </submittedName>
</protein>